<reference evidence="2" key="1">
    <citation type="submission" date="2022-10" db="EMBL/GenBank/DDBJ databases">
        <authorList>
            <person name="Chen Y."/>
            <person name="Dougan E. K."/>
            <person name="Chan C."/>
            <person name="Rhodes N."/>
            <person name="Thang M."/>
        </authorList>
    </citation>
    <scope>NUCLEOTIDE SEQUENCE</scope>
</reference>
<feature type="compositionally biased region" description="Low complexity" evidence="1">
    <location>
        <begin position="192"/>
        <end position="202"/>
    </location>
</feature>
<feature type="compositionally biased region" description="Polar residues" evidence="1">
    <location>
        <begin position="162"/>
        <end position="173"/>
    </location>
</feature>
<feature type="region of interest" description="Disordered" evidence="1">
    <location>
        <begin position="126"/>
        <end position="210"/>
    </location>
</feature>
<dbReference type="OrthoDB" id="28901at2759"/>
<evidence type="ECO:0000313" key="4">
    <source>
        <dbReference type="Proteomes" id="UP001152797"/>
    </source>
</evidence>
<dbReference type="EMBL" id="CAMXCT020000738">
    <property type="protein sequence ID" value="CAL1136089.1"/>
    <property type="molecule type" value="Genomic_DNA"/>
</dbReference>
<reference evidence="3 4" key="2">
    <citation type="submission" date="2024-05" db="EMBL/GenBank/DDBJ databases">
        <authorList>
            <person name="Chen Y."/>
            <person name="Shah S."/>
            <person name="Dougan E. K."/>
            <person name="Thang M."/>
            <person name="Chan C."/>
        </authorList>
    </citation>
    <scope>NUCLEOTIDE SEQUENCE [LARGE SCALE GENOMIC DNA]</scope>
</reference>
<dbReference type="EMBL" id="CAMXCT030000738">
    <property type="protein sequence ID" value="CAL4770026.1"/>
    <property type="molecule type" value="Genomic_DNA"/>
</dbReference>
<evidence type="ECO:0000313" key="2">
    <source>
        <dbReference type="EMBL" id="CAI3982714.1"/>
    </source>
</evidence>
<proteinExistence type="predicted"/>
<sequence length="580" mass="66487">MQAAPWETESSARLPVVKRNASPHLKWAKKVHTQQKAWLLNHRQLCKPLPKVKAALADKGNESTTGFTNCGECFGVPLYGSVFRWATGLRVDRQEIVATEAEEQRQFHQRRSDGLLKLRQAQRKWRQCQRQSQRKRRQQTQERTLSEAEVSPARGRSHKGKYSSSRLEASQTLLPLGTLEEERNQSQDRPSTSESLVSTSSEEGNDEAPRLPAMVLQKALLRRNSLQRTELMNADISSAKDVISSDVNLAELFDAGEEETEEDKKNKQLASLNGDYMASKLISRTEERPPASEEAKIEPADASLLKEQFVARVRLRSEEWRTEFPVEVLNQLTAAYESWRDEDGLRTVSLRSLNHVLRYLLGWPSTVLQHVLEAPPPERLCFQNLRDFLELVRHALEEAELESPDVLWSEWDLNLVRESFRKYSSKTSNTMPVVNLFQAIEVLGFPELKMNTSDQQRWLAQITKAVLARKEHRKSPVEISRRESWAPPPNARAGLGAHLTFRDFLRIASRALRDAEKENRRHEFQTECEVIRCSSFGVLQVEAPELGDVRDGGFPMAFHGFKFYKRKIKNSNHVCIVFLD</sequence>
<evidence type="ECO:0000256" key="1">
    <source>
        <dbReference type="SAM" id="MobiDB-lite"/>
    </source>
</evidence>
<name>A0A9P1FMF8_9DINO</name>
<accession>A0A9P1FMF8</accession>
<organism evidence="2">
    <name type="scientific">Cladocopium goreaui</name>
    <dbReference type="NCBI Taxonomy" id="2562237"/>
    <lineage>
        <taxon>Eukaryota</taxon>
        <taxon>Sar</taxon>
        <taxon>Alveolata</taxon>
        <taxon>Dinophyceae</taxon>
        <taxon>Suessiales</taxon>
        <taxon>Symbiodiniaceae</taxon>
        <taxon>Cladocopium</taxon>
    </lineage>
</organism>
<dbReference type="EMBL" id="CAMXCT010000738">
    <property type="protein sequence ID" value="CAI3982714.1"/>
    <property type="molecule type" value="Genomic_DNA"/>
</dbReference>
<comment type="caution">
    <text evidence="2">The sequence shown here is derived from an EMBL/GenBank/DDBJ whole genome shotgun (WGS) entry which is preliminary data.</text>
</comment>
<dbReference type="Proteomes" id="UP001152797">
    <property type="component" value="Unassembled WGS sequence"/>
</dbReference>
<feature type="compositionally biased region" description="Basic residues" evidence="1">
    <location>
        <begin position="126"/>
        <end position="138"/>
    </location>
</feature>
<evidence type="ECO:0000313" key="3">
    <source>
        <dbReference type="EMBL" id="CAL4770026.1"/>
    </source>
</evidence>
<dbReference type="AlphaFoldDB" id="A0A9P1FMF8"/>
<keyword evidence="4" id="KW-1185">Reference proteome</keyword>
<gene>
    <name evidence="2" type="ORF">C1SCF055_LOCUS10381</name>
</gene>
<protein>
    <submittedName>
        <fullName evidence="2">Uncharacterized protein</fullName>
    </submittedName>
</protein>